<evidence type="ECO:0000313" key="6">
    <source>
        <dbReference type="Proteomes" id="UP001408789"/>
    </source>
</evidence>
<name>A0AAP0DLK2_9ASTR</name>
<accession>A0AAP0DLK2</accession>
<proteinExistence type="inferred from homology"/>
<evidence type="ECO:0000256" key="2">
    <source>
        <dbReference type="ARBA" id="ARBA00022598"/>
    </source>
</evidence>
<dbReference type="GO" id="GO:0005524">
    <property type="term" value="F:ATP binding"/>
    <property type="evidence" value="ECO:0007669"/>
    <property type="project" value="UniProtKB-KW"/>
</dbReference>
<comment type="similarity">
    <text evidence="1">Belongs to the folylpolyglutamate synthase family.</text>
</comment>
<dbReference type="Proteomes" id="UP001408789">
    <property type="component" value="Unassembled WGS sequence"/>
</dbReference>
<organism evidence="5 6">
    <name type="scientific">Deinandra increscens subsp. villosa</name>
    <dbReference type="NCBI Taxonomy" id="3103831"/>
    <lineage>
        <taxon>Eukaryota</taxon>
        <taxon>Viridiplantae</taxon>
        <taxon>Streptophyta</taxon>
        <taxon>Embryophyta</taxon>
        <taxon>Tracheophyta</taxon>
        <taxon>Spermatophyta</taxon>
        <taxon>Magnoliopsida</taxon>
        <taxon>eudicotyledons</taxon>
        <taxon>Gunneridae</taxon>
        <taxon>Pentapetalae</taxon>
        <taxon>asterids</taxon>
        <taxon>campanulids</taxon>
        <taxon>Asterales</taxon>
        <taxon>Asteraceae</taxon>
        <taxon>Asteroideae</taxon>
        <taxon>Heliantheae alliance</taxon>
        <taxon>Madieae</taxon>
        <taxon>Madiinae</taxon>
        <taxon>Deinandra</taxon>
    </lineage>
</organism>
<dbReference type="PANTHER" id="PTHR11136">
    <property type="entry name" value="FOLYLPOLYGLUTAMATE SYNTHASE-RELATED"/>
    <property type="match status" value="1"/>
</dbReference>
<dbReference type="SUPFAM" id="SSF53623">
    <property type="entry name" value="MurD-like peptide ligases, catalytic domain"/>
    <property type="match status" value="1"/>
</dbReference>
<dbReference type="PANTHER" id="PTHR11136:SF16">
    <property type="entry name" value="FOLYLPOLYGLUTAMATE SYNTHASE"/>
    <property type="match status" value="1"/>
</dbReference>
<keyword evidence="2" id="KW-0436">Ligase</keyword>
<evidence type="ECO:0000256" key="3">
    <source>
        <dbReference type="ARBA" id="ARBA00022741"/>
    </source>
</evidence>
<dbReference type="InterPro" id="IPR036565">
    <property type="entry name" value="Mur-like_cat_sf"/>
</dbReference>
<dbReference type="GO" id="GO:0004326">
    <property type="term" value="F:tetrahydrofolylpolyglutamate synthase activity"/>
    <property type="evidence" value="ECO:0007669"/>
    <property type="project" value="InterPro"/>
</dbReference>
<reference evidence="5 6" key="1">
    <citation type="submission" date="2024-04" db="EMBL/GenBank/DDBJ databases">
        <title>The reference genome of an endangered Asteraceae, Deinandra increscens subsp. villosa, native to the Central Coast of California.</title>
        <authorList>
            <person name="Guilliams M."/>
            <person name="Hasenstab-Lehman K."/>
            <person name="Meyer R."/>
            <person name="Mcevoy S."/>
        </authorList>
    </citation>
    <scope>NUCLEOTIDE SEQUENCE [LARGE SCALE GENOMIC DNA]</scope>
    <source>
        <tissue evidence="5">Leaf</tissue>
    </source>
</reference>
<keyword evidence="6" id="KW-1185">Reference proteome</keyword>
<comment type="caution">
    <text evidence="5">The sequence shown here is derived from an EMBL/GenBank/DDBJ whole genome shotgun (WGS) entry which is preliminary data.</text>
</comment>
<sequence>MQTSILGRNRKYKIFMSLYKLKAMDCGKPDCRTNEAYEKVAGYELILTMIMDPFVGVQEQVWDELFASLIKLKADYDKVSRFDLSLGYDYTEILGNTLAAIVGVKAGILKKGVPAFTVPQPDEAMADAVSIPI</sequence>
<dbReference type="GO" id="GO:0005829">
    <property type="term" value="C:cytosol"/>
    <property type="evidence" value="ECO:0007669"/>
    <property type="project" value="TreeGrafter"/>
</dbReference>
<dbReference type="InterPro" id="IPR001645">
    <property type="entry name" value="Folylpolyglutamate_synth"/>
</dbReference>
<dbReference type="Gene3D" id="3.40.1190.10">
    <property type="entry name" value="Mur-like, catalytic domain"/>
    <property type="match status" value="1"/>
</dbReference>
<dbReference type="AlphaFoldDB" id="A0AAP0DLK2"/>
<evidence type="ECO:0000313" key="5">
    <source>
        <dbReference type="EMBL" id="KAK9073253.1"/>
    </source>
</evidence>
<evidence type="ECO:0000256" key="4">
    <source>
        <dbReference type="ARBA" id="ARBA00022840"/>
    </source>
</evidence>
<dbReference type="EMBL" id="JBCNJP010000009">
    <property type="protein sequence ID" value="KAK9073253.1"/>
    <property type="molecule type" value="Genomic_DNA"/>
</dbReference>
<protein>
    <submittedName>
        <fullName evidence="5">Uncharacterized protein</fullName>
    </submittedName>
</protein>
<gene>
    <name evidence="5" type="ORF">SSX86_007577</name>
</gene>
<keyword evidence="4" id="KW-0067">ATP-binding</keyword>
<evidence type="ECO:0000256" key="1">
    <source>
        <dbReference type="ARBA" id="ARBA00008276"/>
    </source>
</evidence>
<keyword evidence="3" id="KW-0547">Nucleotide-binding</keyword>
<dbReference type="GO" id="GO:0005739">
    <property type="term" value="C:mitochondrion"/>
    <property type="evidence" value="ECO:0007669"/>
    <property type="project" value="TreeGrafter"/>
</dbReference>